<keyword evidence="2" id="KW-0812">Transmembrane</keyword>
<dbReference type="PANTHER" id="PTHR33098:SF53">
    <property type="entry name" value="OS05G0540900 PROTEIN"/>
    <property type="match status" value="1"/>
</dbReference>
<feature type="domain" description="DUF4408" evidence="3">
    <location>
        <begin position="7"/>
        <end position="39"/>
    </location>
</feature>
<dbReference type="InterPro" id="IPR025520">
    <property type="entry name" value="DUF4408"/>
</dbReference>
<feature type="region of interest" description="Disordered" evidence="1">
    <location>
        <begin position="170"/>
        <end position="189"/>
    </location>
</feature>
<organism evidence="4 5">
    <name type="scientific">Zingiber officinale</name>
    <name type="common">Ginger</name>
    <name type="synonym">Amomum zingiber</name>
    <dbReference type="NCBI Taxonomy" id="94328"/>
    <lineage>
        <taxon>Eukaryota</taxon>
        <taxon>Viridiplantae</taxon>
        <taxon>Streptophyta</taxon>
        <taxon>Embryophyta</taxon>
        <taxon>Tracheophyta</taxon>
        <taxon>Spermatophyta</taxon>
        <taxon>Magnoliopsida</taxon>
        <taxon>Liliopsida</taxon>
        <taxon>Zingiberales</taxon>
        <taxon>Zingiberaceae</taxon>
        <taxon>Zingiber</taxon>
    </lineage>
</organism>
<evidence type="ECO:0000259" key="3">
    <source>
        <dbReference type="Pfam" id="PF14364"/>
    </source>
</evidence>
<evidence type="ECO:0000256" key="2">
    <source>
        <dbReference type="SAM" id="Phobius"/>
    </source>
</evidence>
<dbReference type="EMBL" id="JACMSC010000013">
    <property type="protein sequence ID" value="KAG6493280.1"/>
    <property type="molecule type" value="Genomic_DNA"/>
</dbReference>
<feature type="compositionally biased region" description="Basic and acidic residues" evidence="1">
    <location>
        <begin position="111"/>
        <end position="132"/>
    </location>
</feature>
<keyword evidence="2" id="KW-0472">Membrane</keyword>
<proteinExistence type="predicted"/>
<comment type="caution">
    <text evidence="4">The sequence shown here is derived from an EMBL/GenBank/DDBJ whole genome shotgun (WGS) entry which is preliminary data.</text>
</comment>
<dbReference type="AlphaFoldDB" id="A0A8J5KU77"/>
<protein>
    <recommendedName>
        <fullName evidence="3">DUF4408 domain-containing protein</fullName>
    </recommendedName>
</protein>
<feature type="compositionally biased region" description="Basic and acidic residues" evidence="1">
    <location>
        <begin position="296"/>
        <end position="311"/>
    </location>
</feature>
<accession>A0A8J5KU77</accession>
<evidence type="ECO:0000313" key="4">
    <source>
        <dbReference type="EMBL" id="KAG6493280.1"/>
    </source>
</evidence>
<dbReference type="Pfam" id="PF14364">
    <property type="entry name" value="DUF4408"/>
    <property type="match status" value="1"/>
</dbReference>
<feature type="region of interest" description="Disordered" evidence="1">
    <location>
        <begin position="290"/>
        <end position="317"/>
    </location>
</feature>
<evidence type="ECO:0000256" key="1">
    <source>
        <dbReference type="SAM" id="MobiDB-lite"/>
    </source>
</evidence>
<dbReference type="Proteomes" id="UP000734854">
    <property type="component" value="Unassembled WGS sequence"/>
</dbReference>
<feature type="region of interest" description="Disordered" evidence="1">
    <location>
        <begin position="100"/>
        <end position="143"/>
    </location>
</feature>
<name>A0A8J5KU77_ZINOF</name>
<sequence length="317" mass="35310">MLDQWLPSTLASIFGWFTPTVLFVLVNLVIGTIAIASKFSSHHHHHHHHNHNQASAPALDEVAAAYPGGYLFRSLSRSPSLVLDRLRSFNLNRHVVELSPPLEADQAPHLGAKEKEEEADDEHQLHLDRSQSDAHPTGGEMPPKLAVRIKKSASEKSPFAHFEETEIENAAAASREAADQVENDGVGGGEVDARADDFINRFRQQLKLQRLDSILRTALRCISFRRKNLPSCGVVTACVKVRPAATGEATRWCRHGEGCSEELRRVCSVAASRGGRRRGEVVVTSVTRRRKKRRDGCHQRREEKEGEERRSLPVAVT</sequence>
<gene>
    <name evidence="4" type="ORF">ZIOFF_048259</name>
</gene>
<reference evidence="4 5" key="1">
    <citation type="submission" date="2020-08" db="EMBL/GenBank/DDBJ databases">
        <title>Plant Genome Project.</title>
        <authorList>
            <person name="Zhang R.-G."/>
        </authorList>
    </citation>
    <scope>NUCLEOTIDE SEQUENCE [LARGE SCALE GENOMIC DNA]</scope>
    <source>
        <tissue evidence="4">Rhizome</tissue>
    </source>
</reference>
<keyword evidence="2" id="KW-1133">Transmembrane helix</keyword>
<dbReference type="InterPro" id="IPR008480">
    <property type="entry name" value="DUF761_pln"/>
</dbReference>
<dbReference type="PANTHER" id="PTHR33098">
    <property type="entry name" value="COTTON FIBER (DUF761)"/>
    <property type="match status" value="1"/>
</dbReference>
<keyword evidence="5" id="KW-1185">Reference proteome</keyword>
<dbReference type="Pfam" id="PF05553">
    <property type="entry name" value="DUF761"/>
    <property type="match status" value="1"/>
</dbReference>
<evidence type="ECO:0000313" key="5">
    <source>
        <dbReference type="Proteomes" id="UP000734854"/>
    </source>
</evidence>
<feature type="transmembrane region" description="Helical" evidence="2">
    <location>
        <begin position="13"/>
        <end position="36"/>
    </location>
</feature>